<protein>
    <recommendedName>
        <fullName evidence="3">DUF3800 domain-containing protein</fullName>
    </recommendedName>
</protein>
<dbReference type="Proteomes" id="UP001602245">
    <property type="component" value="Unassembled WGS sequence"/>
</dbReference>
<keyword evidence="2" id="KW-1185">Reference proteome</keyword>
<name>A0ABW6WHI9_9ACTN</name>
<reference evidence="1 2" key="1">
    <citation type="submission" date="2024-10" db="EMBL/GenBank/DDBJ databases">
        <title>The Natural Products Discovery Center: Release of the First 8490 Sequenced Strains for Exploring Actinobacteria Biosynthetic Diversity.</title>
        <authorList>
            <person name="Kalkreuter E."/>
            <person name="Kautsar S.A."/>
            <person name="Yang D."/>
            <person name="Bader C.D."/>
            <person name="Teijaro C.N."/>
            <person name="Fluegel L."/>
            <person name="Davis C.M."/>
            <person name="Simpson J.R."/>
            <person name="Lauterbach L."/>
            <person name="Steele A.D."/>
            <person name="Gui C."/>
            <person name="Meng S."/>
            <person name="Li G."/>
            <person name="Viehrig K."/>
            <person name="Ye F."/>
            <person name="Su P."/>
            <person name="Kiefer A.F."/>
            <person name="Nichols A."/>
            <person name="Cepeda A.J."/>
            <person name="Yan W."/>
            <person name="Fan B."/>
            <person name="Jiang Y."/>
            <person name="Adhikari A."/>
            <person name="Zheng C.-J."/>
            <person name="Schuster L."/>
            <person name="Cowan T.M."/>
            <person name="Smanski M.J."/>
            <person name="Chevrette M.G."/>
            <person name="De Carvalho L.P.S."/>
            <person name="Shen B."/>
        </authorList>
    </citation>
    <scope>NUCLEOTIDE SEQUENCE [LARGE SCALE GENOMIC DNA]</scope>
    <source>
        <strain evidence="1 2">NPDC000087</strain>
    </source>
</reference>
<proteinExistence type="predicted"/>
<comment type="caution">
    <text evidence="1">The sequence shown here is derived from an EMBL/GenBank/DDBJ whole genome shotgun (WGS) entry which is preliminary data.</text>
</comment>
<sequence>MTRHPVAFVDESYLDYPGHPGMYLLAAILVTPGELPAVIDAAARLPARPRITAPGSTGVAI</sequence>
<evidence type="ECO:0000313" key="1">
    <source>
        <dbReference type="EMBL" id="MFF5291855.1"/>
    </source>
</evidence>
<dbReference type="RefSeq" id="WP_020511721.1">
    <property type="nucleotide sequence ID" value="NZ_JBIAZU010000003.1"/>
</dbReference>
<dbReference type="EMBL" id="JBIAZU010000003">
    <property type="protein sequence ID" value="MFF5291855.1"/>
    <property type="molecule type" value="Genomic_DNA"/>
</dbReference>
<gene>
    <name evidence="1" type="ORF">ACFY35_20635</name>
</gene>
<organism evidence="1 2">
    <name type="scientific">Paractinoplanes globisporus</name>
    <dbReference type="NCBI Taxonomy" id="113565"/>
    <lineage>
        <taxon>Bacteria</taxon>
        <taxon>Bacillati</taxon>
        <taxon>Actinomycetota</taxon>
        <taxon>Actinomycetes</taxon>
        <taxon>Micromonosporales</taxon>
        <taxon>Micromonosporaceae</taxon>
        <taxon>Paractinoplanes</taxon>
    </lineage>
</organism>
<evidence type="ECO:0000313" key="2">
    <source>
        <dbReference type="Proteomes" id="UP001602245"/>
    </source>
</evidence>
<evidence type="ECO:0008006" key="3">
    <source>
        <dbReference type="Google" id="ProtNLM"/>
    </source>
</evidence>
<accession>A0ABW6WHI9</accession>